<dbReference type="OrthoDB" id="1931061at2759"/>
<dbReference type="EMBL" id="AWWV01012342">
    <property type="protein sequence ID" value="OMO67851.1"/>
    <property type="molecule type" value="Genomic_DNA"/>
</dbReference>
<dbReference type="PANTHER" id="PTHR47165:SF4">
    <property type="entry name" value="OS03G0429900 PROTEIN"/>
    <property type="match status" value="1"/>
</dbReference>
<dbReference type="Gramene" id="OMO67851">
    <property type="protein sequence ID" value="OMO67851"/>
    <property type="gene ID" value="CCACVL1_20263"/>
</dbReference>
<accession>A0A1R3HC01</accession>
<dbReference type="CDD" id="cd04480">
    <property type="entry name" value="RPA1_DBD_A_like"/>
    <property type="match status" value="1"/>
</dbReference>
<feature type="domain" description="Replication factor A C-terminal" evidence="3">
    <location>
        <begin position="269"/>
        <end position="388"/>
    </location>
</feature>
<evidence type="ECO:0000313" key="4">
    <source>
        <dbReference type="EMBL" id="OMO67851.1"/>
    </source>
</evidence>
<comment type="caution">
    <text evidence="4">The sequence shown here is derived from an EMBL/GenBank/DDBJ whole genome shotgun (WGS) entry which is preliminary data.</text>
</comment>
<evidence type="ECO:0000259" key="3">
    <source>
        <dbReference type="Pfam" id="PF08646"/>
    </source>
</evidence>
<dbReference type="Pfam" id="PF08646">
    <property type="entry name" value="Rep_fac-A_C"/>
    <property type="match status" value="1"/>
</dbReference>
<feature type="domain" description="Replication protein A 70 kDa DNA-binding subunit B/D first OB fold" evidence="2">
    <location>
        <begin position="4"/>
        <end position="106"/>
    </location>
</feature>
<reference evidence="4 5" key="1">
    <citation type="submission" date="2013-09" db="EMBL/GenBank/DDBJ databases">
        <title>Corchorus capsularis genome sequencing.</title>
        <authorList>
            <person name="Alam M."/>
            <person name="Haque M.S."/>
            <person name="Islam M.S."/>
            <person name="Emdad E.M."/>
            <person name="Islam M.M."/>
            <person name="Ahmed B."/>
            <person name="Halim A."/>
            <person name="Hossen Q.M.M."/>
            <person name="Hossain M.Z."/>
            <person name="Ahmed R."/>
            <person name="Khan M.M."/>
            <person name="Islam R."/>
            <person name="Rashid M.M."/>
            <person name="Khan S.A."/>
            <person name="Rahman M.S."/>
            <person name="Alam M."/>
        </authorList>
    </citation>
    <scope>NUCLEOTIDE SEQUENCE [LARGE SCALE GENOMIC DNA]</scope>
    <source>
        <strain evidence="5">cv. CVL-1</strain>
        <tissue evidence="4">Whole seedling</tissue>
    </source>
</reference>
<sequence length="457" mass="52139">MSLKTINELTPPGQNQTVKLRITRIWEVFIPTTQRNLGIAFLAFDNQGQGIHVHIPESTADKFRPMLMEGMLYHVSRFQVVNPYMTHLTVIRNYGILFNRNTILKPIPDDPAGYPRHFFHFDNDEKLFELANSDKYLTDSYGVLVKIVVAENILIPKQNKTGKKEVIIKRISGDEMKITVWEGCFNQMDDDLLLSLNPPLVLIFDAVSVRTFRDTIYLQTTSPTKIYVDLDIPEKPQIEAVNESLAPANATIAELLSFEPKKIQRTIFKAEVTVDELNLNNGWYYKACNLCNKKVNEPEGSPINCTYHGEKIVPRIKMRLPIRISDDTDSMDITIFDKEAEQMTNTYITSLMSNGGVSEEKVPDGVLNILNKKFRIVIGLTQRAVEENSPTYKIYDAVQVIDIQKRKEMTLTNSQTKEDDDNDKELEKGDTLSSPIDAFVENDLFPSVSPLKKKKTR</sequence>
<evidence type="ECO:0000259" key="2">
    <source>
        <dbReference type="Pfam" id="PF02721"/>
    </source>
</evidence>
<feature type="region of interest" description="Disordered" evidence="1">
    <location>
        <begin position="411"/>
        <end position="435"/>
    </location>
</feature>
<evidence type="ECO:0000313" key="5">
    <source>
        <dbReference type="Proteomes" id="UP000188268"/>
    </source>
</evidence>
<dbReference type="InterPro" id="IPR012340">
    <property type="entry name" value="NA-bd_OB-fold"/>
</dbReference>
<dbReference type="OMA" id="HECKEEP"/>
<dbReference type="AlphaFoldDB" id="A0A1R3HC01"/>
<keyword evidence="5" id="KW-1185">Reference proteome</keyword>
<protein>
    <submittedName>
        <fullName evidence="4">Nucleic acid-binding protein</fullName>
    </submittedName>
</protein>
<organism evidence="4 5">
    <name type="scientific">Corchorus capsularis</name>
    <name type="common">Jute</name>
    <dbReference type="NCBI Taxonomy" id="210143"/>
    <lineage>
        <taxon>Eukaryota</taxon>
        <taxon>Viridiplantae</taxon>
        <taxon>Streptophyta</taxon>
        <taxon>Embryophyta</taxon>
        <taxon>Tracheophyta</taxon>
        <taxon>Spermatophyta</taxon>
        <taxon>Magnoliopsida</taxon>
        <taxon>eudicotyledons</taxon>
        <taxon>Gunneridae</taxon>
        <taxon>Pentapetalae</taxon>
        <taxon>rosids</taxon>
        <taxon>malvids</taxon>
        <taxon>Malvales</taxon>
        <taxon>Malvaceae</taxon>
        <taxon>Grewioideae</taxon>
        <taxon>Apeibeae</taxon>
        <taxon>Corchorus</taxon>
    </lineage>
</organism>
<name>A0A1R3HC01_COCAP</name>
<proteinExistence type="predicted"/>
<dbReference type="Pfam" id="PF02721">
    <property type="entry name" value="DUF223"/>
    <property type="match status" value="1"/>
</dbReference>
<dbReference type="InterPro" id="IPR013955">
    <property type="entry name" value="Rep_factor-A_C"/>
</dbReference>
<gene>
    <name evidence="4" type="ORF">CCACVL1_20263</name>
</gene>
<dbReference type="STRING" id="210143.A0A1R3HC01"/>
<dbReference type="Proteomes" id="UP000188268">
    <property type="component" value="Unassembled WGS sequence"/>
</dbReference>
<dbReference type="Gene3D" id="2.40.50.140">
    <property type="entry name" value="Nucleic acid-binding proteins"/>
    <property type="match status" value="3"/>
</dbReference>
<dbReference type="InterPro" id="IPR003871">
    <property type="entry name" value="RFA1B/D_OB_1st"/>
</dbReference>
<dbReference type="SUPFAM" id="SSF50249">
    <property type="entry name" value="Nucleic acid-binding proteins"/>
    <property type="match status" value="3"/>
</dbReference>
<evidence type="ECO:0000256" key="1">
    <source>
        <dbReference type="SAM" id="MobiDB-lite"/>
    </source>
</evidence>
<dbReference type="PANTHER" id="PTHR47165">
    <property type="entry name" value="OS03G0429900 PROTEIN"/>
    <property type="match status" value="1"/>
</dbReference>